<reference evidence="1 2" key="1">
    <citation type="submission" date="2018-05" db="EMBL/GenBank/DDBJ databases">
        <title>Draft genome of Methanospirillum lacunae Ki8-1.</title>
        <authorList>
            <person name="Dueholm M.S."/>
            <person name="Nielsen P.H."/>
            <person name="Bakmann L.F."/>
            <person name="Otzen D.E."/>
        </authorList>
    </citation>
    <scope>NUCLEOTIDE SEQUENCE [LARGE SCALE GENOMIC DNA]</scope>
    <source>
        <strain evidence="1 2">Ki8-1</strain>
    </source>
</reference>
<sequence length="149" mass="17263">MRMIRNRWAFLLIFFLLFGASHTLAAEPETHGYIDIHNVTIFLKPGYADVHVTYTLDDAFRFLILMFGENDVKNRLFSMLNFENATLVRMDYDSADLKVYDTKPVYGDGLYWFPAHQFGTTIPNLTIISNQSTQYLQNVSKIPSGIVYY</sequence>
<evidence type="ECO:0000313" key="1">
    <source>
        <dbReference type="EMBL" id="PWR74043.1"/>
    </source>
</evidence>
<proteinExistence type="predicted"/>
<dbReference type="EMBL" id="QGMY01000002">
    <property type="protein sequence ID" value="PWR74043.1"/>
    <property type="molecule type" value="Genomic_DNA"/>
</dbReference>
<evidence type="ECO:0000313" key="2">
    <source>
        <dbReference type="Proteomes" id="UP000245657"/>
    </source>
</evidence>
<comment type="caution">
    <text evidence="1">The sequence shown here is derived from an EMBL/GenBank/DDBJ whole genome shotgun (WGS) entry which is preliminary data.</text>
</comment>
<dbReference type="Proteomes" id="UP000245657">
    <property type="component" value="Unassembled WGS sequence"/>
</dbReference>
<organism evidence="1 2">
    <name type="scientific">Methanospirillum lacunae</name>
    <dbReference type="NCBI Taxonomy" id="668570"/>
    <lineage>
        <taxon>Archaea</taxon>
        <taxon>Methanobacteriati</taxon>
        <taxon>Methanobacteriota</taxon>
        <taxon>Stenosarchaea group</taxon>
        <taxon>Methanomicrobia</taxon>
        <taxon>Methanomicrobiales</taxon>
        <taxon>Methanospirillaceae</taxon>
        <taxon>Methanospirillum</taxon>
    </lineage>
</organism>
<dbReference type="AlphaFoldDB" id="A0A2V2NFF0"/>
<name>A0A2V2NFF0_9EURY</name>
<accession>A0A2V2NFF0</accession>
<keyword evidence="2" id="KW-1185">Reference proteome</keyword>
<gene>
    <name evidence="1" type="ORF">DK846_02480</name>
</gene>
<protein>
    <submittedName>
        <fullName evidence="1">Uncharacterized protein</fullName>
    </submittedName>
</protein>